<dbReference type="Pfam" id="PF00109">
    <property type="entry name" value="ketoacyl-synt"/>
    <property type="match status" value="1"/>
</dbReference>
<dbReference type="SUPFAM" id="SSF53335">
    <property type="entry name" value="S-adenosyl-L-methionine-dependent methyltransferases"/>
    <property type="match status" value="1"/>
</dbReference>
<feature type="active site" description="Proton acceptor; for dehydratase activity" evidence="6">
    <location>
        <position position="965"/>
    </location>
</feature>
<keyword evidence="4" id="KW-0808">Transferase</keyword>
<proteinExistence type="predicted"/>
<dbReference type="GO" id="GO:0004315">
    <property type="term" value="F:3-oxoacyl-[acyl-carrier-protein] synthase activity"/>
    <property type="evidence" value="ECO:0007669"/>
    <property type="project" value="InterPro"/>
</dbReference>
<comment type="cofactor">
    <cofactor evidence="1">
        <name>pantetheine 4'-phosphate</name>
        <dbReference type="ChEBI" id="CHEBI:47942"/>
    </cofactor>
</comment>
<accession>A0AAN7YVI1</accession>
<feature type="domain" description="Carrier" evidence="7">
    <location>
        <begin position="2483"/>
        <end position="2560"/>
    </location>
</feature>
<dbReference type="InterPro" id="IPR013154">
    <property type="entry name" value="ADH-like_N"/>
</dbReference>
<dbReference type="EMBL" id="JAVFKY010000006">
    <property type="protein sequence ID" value="KAK5575045.1"/>
    <property type="molecule type" value="Genomic_DNA"/>
</dbReference>
<dbReference type="InterPro" id="IPR057326">
    <property type="entry name" value="KR_dom"/>
</dbReference>
<dbReference type="InterPro" id="IPR029063">
    <property type="entry name" value="SAM-dependent_MTases_sf"/>
</dbReference>
<dbReference type="InterPro" id="IPR036291">
    <property type="entry name" value="NAD(P)-bd_dom_sf"/>
</dbReference>
<evidence type="ECO:0000256" key="4">
    <source>
        <dbReference type="ARBA" id="ARBA00022679"/>
    </source>
</evidence>
<dbReference type="Gene3D" id="3.40.366.10">
    <property type="entry name" value="Malonyl-Coenzyme A Acyl Carrier Protein, domain 2"/>
    <property type="match status" value="1"/>
</dbReference>
<dbReference type="GO" id="GO:0006633">
    <property type="term" value="P:fatty acid biosynthetic process"/>
    <property type="evidence" value="ECO:0007669"/>
    <property type="project" value="InterPro"/>
</dbReference>
<dbReference type="Gene3D" id="3.40.50.720">
    <property type="entry name" value="NAD(P)-binding Rossmann-like Domain"/>
    <property type="match status" value="2"/>
</dbReference>
<evidence type="ECO:0000256" key="6">
    <source>
        <dbReference type="PROSITE-ProRule" id="PRU01363"/>
    </source>
</evidence>
<feature type="domain" description="Ketosynthase family 3 (KS3)" evidence="8">
    <location>
        <begin position="11"/>
        <end position="435"/>
    </location>
</feature>
<evidence type="ECO:0000256" key="3">
    <source>
        <dbReference type="ARBA" id="ARBA00022553"/>
    </source>
</evidence>
<reference evidence="10 11" key="1">
    <citation type="submission" date="2023-11" db="EMBL/GenBank/DDBJ databases">
        <title>Dfirmibasis_genome.</title>
        <authorList>
            <person name="Edelbroek B."/>
            <person name="Kjellin J."/>
            <person name="Jerlstrom-Hultqvist J."/>
            <person name="Soderbom F."/>
        </authorList>
    </citation>
    <scope>NUCLEOTIDE SEQUENCE [LARGE SCALE GENOMIC DNA]</scope>
    <source>
        <strain evidence="10 11">TNS-C-14</strain>
    </source>
</reference>
<evidence type="ECO:0000313" key="10">
    <source>
        <dbReference type="EMBL" id="KAK5575045.1"/>
    </source>
</evidence>
<dbReference type="InterPro" id="IPR050444">
    <property type="entry name" value="Polyketide_Synthase"/>
</dbReference>
<organism evidence="10 11">
    <name type="scientific">Dictyostelium firmibasis</name>
    <dbReference type="NCBI Taxonomy" id="79012"/>
    <lineage>
        <taxon>Eukaryota</taxon>
        <taxon>Amoebozoa</taxon>
        <taxon>Evosea</taxon>
        <taxon>Eumycetozoa</taxon>
        <taxon>Dictyostelia</taxon>
        <taxon>Dictyosteliales</taxon>
        <taxon>Dictyosteliaceae</taxon>
        <taxon>Dictyostelium</taxon>
    </lineage>
</organism>
<dbReference type="Pfam" id="PF14765">
    <property type="entry name" value="PS-DH"/>
    <property type="match status" value="1"/>
</dbReference>
<evidence type="ECO:0000259" key="8">
    <source>
        <dbReference type="PROSITE" id="PS52004"/>
    </source>
</evidence>
<dbReference type="Pfam" id="PF13602">
    <property type="entry name" value="ADH_zinc_N_2"/>
    <property type="match status" value="1"/>
</dbReference>
<dbReference type="SUPFAM" id="SSF53901">
    <property type="entry name" value="Thiolase-like"/>
    <property type="match status" value="1"/>
</dbReference>
<dbReference type="Gene3D" id="3.10.129.110">
    <property type="entry name" value="Polyketide synthase dehydratase"/>
    <property type="match status" value="1"/>
</dbReference>
<evidence type="ECO:0000256" key="5">
    <source>
        <dbReference type="ARBA" id="ARBA00037046"/>
    </source>
</evidence>
<dbReference type="InterPro" id="IPR032821">
    <property type="entry name" value="PKS_assoc"/>
</dbReference>
<dbReference type="CDD" id="cd08954">
    <property type="entry name" value="KR_1_FAS_SDR_x"/>
    <property type="match status" value="1"/>
</dbReference>
<dbReference type="PROSITE" id="PS52004">
    <property type="entry name" value="KS3_2"/>
    <property type="match status" value="1"/>
</dbReference>
<dbReference type="SUPFAM" id="SSF51735">
    <property type="entry name" value="NAD(P)-binding Rossmann-fold domains"/>
    <property type="match status" value="2"/>
</dbReference>
<evidence type="ECO:0008006" key="12">
    <source>
        <dbReference type="Google" id="ProtNLM"/>
    </source>
</evidence>
<gene>
    <name evidence="10" type="ORF">RB653_010300</name>
</gene>
<evidence type="ECO:0000256" key="1">
    <source>
        <dbReference type="ARBA" id="ARBA00001957"/>
    </source>
</evidence>
<dbReference type="Gene3D" id="3.40.50.150">
    <property type="entry name" value="Vaccinia Virus protein VP39"/>
    <property type="match status" value="1"/>
</dbReference>
<feature type="active site" description="Proton donor; for dehydratase activity" evidence="6">
    <location>
        <position position="1147"/>
    </location>
</feature>
<feature type="region of interest" description="C-terminal hotdog fold" evidence="6">
    <location>
        <begin position="1084"/>
        <end position="1236"/>
    </location>
</feature>
<dbReference type="InterPro" id="IPR042104">
    <property type="entry name" value="PKS_dehydratase_sf"/>
</dbReference>
<dbReference type="SUPFAM" id="SSF52151">
    <property type="entry name" value="FabD/lysophospholipase-like"/>
    <property type="match status" value="1"/>
</dbReference>
<evidence type="ECO:0000259" key="7">
    <source>
        <dbReference type="PROSITE" id="PS50075"/>
    </source>
</evidence>
<dbReference type="SMART" id="SM00829">
    <property type="entry name" value="PKS_ER"/>
    <property type="match status" value="1"/>
</dbReference>
<evidence type="ECO:0000259" key="9">
    <source>
        <dbReference type="PROSITE" id="PS52019"/>
    </source>
</evidence>
<keyword evidence="2" id="KW-0596">Phosphopantetheine</keyword>
<feature type="region of interest" description="N-terminal hotdog fold" evidence="6">
    <location>
        <begin position="932"/>
        <end position="1064"/>
    </location>
</feature>
<dbReference type="InterPro" id="IPR011032">
    <property type="entry name" value="GroES-like_sf"/>
</dbReference>
<dbReference type="Gene3D" id="3.30.70.3290">
    <property type="match status" value="1"/>
</dbReference>
<dbReference type="InterPro" id="IPR036736">
    <property type="entry name" value="ACP-like_sf"/>
</dbReference>
<dbReference type="PROSITE" id="PS52019">
    <property type="entry name" value="PKS_MFAS_DH"/>
    <property type="match status" value="1"/>
</dbReference>
<dbReference type="PROSITE" id="PS00606">
    <property type="entry name" value="KS3_1"/>
    <property type="match status" value="1"/>
</dbReference>
<dbReference type="SMART" id="SM00825">
    <property type="entry name" value="PKS_KS"/>
    <property type="match status" value="1"/>
</dbReference>
<dbReference type="Gene3D" id="3.40.47.10">
    <property type="match status" value="1"/>
</dbReference>
<dbReference type="PANTHER" id="PTHR45681">
    <property type="entry name" value="POLYKETIDE SYNTHASE 44-RELATED"/>
    <property type="match status" value="1"/>
</dbReference>
<dbReference type="Pfam" id="PF23297">
    <property type="entry name" value="ACP_SdgA_C"/>
    <property type="match status" value="1"/>
</dbReference>
<dbReference type="InterPro" id="IPR001227">
    <property type="entry name" value="Ac_transferase_dom_sf"/>
</dbReference>
<dbReference type="GO" id="GO:0016491">
    <property type="term" value="F:oxidoreductase activity"/>
    <property type="evidence" value="ECO:0007669"/>
    <property type="project" value="InterPro"/>
</dbReference>
<dbReference type="CDD" id="cd00833">
    <property type="entry name" value="PKS"/>
    <property type="match status" value="1"/>
</dbReference>
<feature type="domain" description="PKS/mFAS DH" evidence="9">
    <location>
        <begin position="932"/>
        <end position="1236"/>
    </location>
</feature>
<dbReference type="Pfam" id="PF02801">
    <property type="entry name" value="Ketoacyl-synt_C"/>
    <property type="match status" value="1"/>
</dbReference>
<dbReference type="InterPro" id="IPR049900">
    <property type="entry name" value="PKS_mFAS_DH"/>
</dbReference>
<dbReference type="InterPro" id="IPR013217">
    <property type="entry name" value="Methyltransf_12"/>
</dbReference>
<evidence type="ECO:0000256" key="2">
    <source>
        <dbReference type="ARBA" id="ARBA00022450"/>
    </source>
</evidence>
<comment type="function">
    <text evidence="5">Probable polyketide synthase.</text>
</comment>
<dbReference type="InterPro" id="IPR020843">
    <property type="entry name" value="ER"/>
</dbReference>
<dbReference type="InterPro" id="IPR009081">
    <property type="entry name" value="PP-bd_ACP"/>
</dbReference>
<protein>
    <recommendedName>
        <fullName evidence="12">Carrier domain-containing protein</fullName>
    </recommendedName>
</protein>
<dbReference type="InterPro" id="IPR016035">
    <property type="entry name" value="Acyl_Trfase/lysoPLipase"/>
</dbReference>
<keyword evidence="3" id="KW-0597">Phosphoprotein</keyword>
<dbReference type="PANTHER" id="PTHR45681:SF7">
    <property type="entry name" value="POLYKETIDE SYNTHASE 13-RELATED"/>
    <property type="match status" value="1"/>
</dbReference>
<dbReference type="InterPro" id="IPR014031">
    <property type="entry name" value="Ketoacyl_synth_C"/>
</dbReference>
<dbReference type="Pfam" id="PF16197">
    <property type="entry name" value="KAsynt_C_assoc"/>
    <property type="match status" value="1"/>
</dbReference>
<dbReference type="Proteomes" id="UP001344447">
    <property type="component" value="Unassembled WGS sequence"/>
</dbReference>
<dbReference type="SMART" id="SM00822">
    <property type="entry name" value="PKS_KR"/>
    <property type="match status" value="1"/>
</dbReference>
<dbReference type="InterPro" id="IPR049551">
    <property type="entry name" value="PKS_DH_C"/>
</dbReference>
<evidence type="ECO:0000313" key="11">
    <source>
        <dbReference type="Proteomes" id="UP001344447"/>
    </source>
</evidence>
<dbReference type="Pfam" id="PF08659">
    <property type="entry name" value="KR"/>
    <property type="match status" value="1"/>
</dbReference>
<comment type="caution">
    <text evidence="10">The sequence shown here is derived from an EMBL/GenBank/DDBJ whole genome shotgun (WGS) entry which is preliminary data.</text>
</comment>
<dbReference type="Pfam" id="PF08242">
    <property type="entry name" value="Methyltransf_12"/>
    <property type="match status" value="1"/>
</dbReference>
<dbReference type="PROSITE" id="PS50075">
    <property type="entry name" value="CARRIER"/>
    <property type="match status" value="1"/>
</dbReference>
<dbReference type="SUPFAM" id="SSF47336">
    <property type="entry name" value="ACP-like"/>
    <property type="match status" value="1"/>
</dbReference>
<name>A0AAN7YVI1_9MYCE</name>
<dbReference type="InterPro" id="IPR020841">
    <property type="entry name" value="PKS_Beta-ketoAc_synthase_dom"/>
</dbReference>
<dbReference type="InterPro" id="IPR016039">
    <property type="entry name" value="Thiolase-like"/>
</dbReference>
<dbReference type="InterPro" id="IPR014043">
    <property type="entry name" value="Acyl_transferase_dom"/>
</dbReference>
<dbReference type="InterPro" id="IPR014030">
    <property type="entry name" value="Ketoacyl_synth_N"/>
</dbReference>
<dbReference type="SMART" id="SM00827">
    <property type="entry name" value="PKS_AT"/>
    <property type="match status" value="1"/>
</dbReference>
<dbReference type="InterPro" id="IPR016036">
    <property type="entry name" value="Malonyl_transacylase_ACP-bd"/>
</dbReference>
<dbReference type="Pfam" id="PF08240">
    <property type="entry name" value="ADH_N"/>
    <property type="match status" value="1"/>
</dbReference>
<dbReference type="InterPro" id="IPR013968">
    <property type="entry name" value="PKS_KR"/>
</dbReference>
<sequence length="2569" mass="290462">MENNSNDRNNENDVAIVGIGFRLPGCETFTPNELWNNLKNGFNGVVELNKRWSDSFYTMGKVSSAYAGLLPFDELKSFDPLFFGINPSEVPTIDPQQRLLLKCTWEAFEDAGIDPMKFRASSTSVFIGTSTNDYQRIIREKDQTITNAFGTSLHATSNRISYCFDFRGPSMTLDTACSSSLNCVKLGYQSIKDGTSNLAIAGGVNLIIDPYFTASISDLNILSKTGSCKTFDANADGFARAEGAGIIIMKNLKQAIIDGDKIYCVIKGASSNVDGGGLQDKSNFYAPSSISQSNNIKMALKSTNGSIEPKDISYFECHGTGTPTGDPIETRGISIVFNDETRSKENPLLIGSIKSNIGHLEAGSGIASLMKCCLMFKNKCFAPNINFKVPNPKIKFDEWNLKVVTEPIPFSKPNTCIGLSNFGVTGSNCCLILSQFNDNNNSNNNNNNNNNQKIITIHPSPKREFLIPLSSNSVKSLEKYQKLLIDDGNNSFEFSEFIKHQIFSKPTSFYQRSVVIASDWDGFKNANQTSKRIQTSNSKSSNISIKRNNPTTVFVFCGQGSQYNTMGLDLYNNEPVFKRSMDLLDSKLSKYYGHSVLEKFRNADSKLIHHPTLAQPVMSMFNISLFELYKHWGIKPSFIVGHSLGEIPASYCSGMITLDTLCFLIYHRSIAQSKTHGNGRMLSINISADEYIFQYSYQYPDIEIACYNSPSSIVIGGNEQTLNEISEILKEKGIFSVMLGSLSSFHTSSQNKVKDDILNRNFDSKAAEIPTFSTVTTNLFDPITCPFNSSYVFNNIVNPVKFSQTISNIYKHIESNQLGTDIVFIELAPHPTLSFYLKQMIPKPNDSIEFKVSIYSALNKKKNDIEEIQKTISQLYCDNGYSIDFKSQFDRSSISNINQFANISLPHYQWDDEKYWKEDPSITKLIVNGPATDNLGYSNENSPNVKSYETFIDIKKLPFQYLKSHMVKGKYYFPGCGYIDNLLKMYPSQDLTINHMGFKSPLIFIEGASQCLQTNVFLKSNLRSNNISNNNNNEFRVEYHFNDQKTNQWTLSSYGDFQLSNHQLISSKYIEKINIKQLIQTKCNLTKLSKDELYTHLKAKTGLSYTGVFQGVNTCYMGENCSLSEVSLDLKRDLPSPYSFFNTSVLDTCLHGMLCLLEEQCQLVFDRIEGFKYHSLNVPKSEEEMKNHSNIYVYSIINPRVGDSYSASIVIMLTDGTVLIEIENAVCTSLTPIKNPLSIKYPTNELFSIYLQPKDSPIPSPSSFKSLYSQEKPKISSEFTEWMPKCKNFVSNQFFSNIIKRIPEINLEIINSMNMEELKLKYCQNLKNERLFQFVFETIKQFGLSSNDLSIMNINSSQYQDNGRSTIYEILSKSTKVIPKLLFPLKDEDPSIDSPQSLFENGLLDRFYNNPNLMTNQCQIIGQVIKESIKPLLNEKMVFRILEFGGGICSLSVVVLNLISQLLQEYPSFEIDIEYTWSDVSTSFIAAAKEKLSHIDKRINILYRAIDIEQPFIEKQGLKPSYYDFVIMSNVLHVVKRISPTLEQIHKILTPNGQLLFVEIPYKELISDSIFGAFSQWWAFEDTDIRNDRCSIPQQTWQEVLSNHNYKDILVSDDSKNIWSCFVIHAQKPTLLELSNFSNTEYDNIIVFGNENNQNYFTKSIKSSFNKINWVSSFEEIKKLIKLSSSSTSTSTITDNSIVYFTKGIEELTLNNFKSINFEYIEINKLLLKYGLKCKHVLVTRDCEGSNYLASSLIGAARYFDEYRQLQLFTLDFDNYSIQWCDECSNNIVNLMKVIEPLIDPKANIQREFLIRNNQVYFERAKLELNLKKSFKSESFENNNNLISTLTSNLEYQLLSKSCRNLRQNEIEVEIKATGINYKDYLKFSGSIEKSNQSGVSNQPEFGIDFSGIVTKVGNNDHSGEFKIGDKVYGIGYNTTSSHIIIDSRYACHIPNGLDHIKAASIASSYIMSLYGIFDIGNLDIDDNESILIHSGTGGIGLSALNTLKWKGHKSHVFVTVGSKEKEQYLRENYGDFITEIYSNKDRYYPQQIKSKLKQLFGSNKQGVDLILNTLPNDDFNSLNTKCLAKNGRIVNLSIDSSQINTNNNIDLFHISKTKIKRLLNTISKGFDRGELVLMPITEFSNLNIRDAIEYINERQHIGKIVVSHDSNILGNLISEHSKQSNYQILKSDYQIPNSSLGKNILITGQSGIVLEMLKWMVKYSNTVENVIILSKSSIKWELELLIGKTIKKSNNQIKFHFKSVDVSDSKLVEKSIDKILNDNPRVLNIDSIFHFAFIQISKKVDDIDMESLNVSHNAKTIGAINLHNESIRRNWKLKQFVMASSATSIVGSTDQCSYVCANSVLDSLSKYRNSIGLPSICTNYGAIESAGFVSKNESVAAMFNGIGINSISTNLILGTLDLQIQNQQISSNLILSDFNFLNFANNNLQESLITKFDFQTNLVKNQNTEKSIQHQQHQHQNSTSTDSQTIIKDSFLHKISEVLSIETSKLNLDLKLLDYGADSLAIVQIKNWIDQEVSPNLIVIQQLQSFTIGASIQYTINSLLKKKVQRQE</sequence>
<dbReference type="Gene3D" id="3.90.180.10">
    <property type="entry name" value="Medium-chain alcohol dehydrogenases, catalytic domain"/>
    <property type="match status" value="1"/>
</dbReference>
<dbReference type="Pfam" id="PF00698">
    <property type="entry name" value="Acyl_transf_1"/>
    <property type="match status" value="1"/>
</dbReference>
<keyword evidence="11" id="KW-1185">Reference proteome</keyword>
<dbReference type="CDD" id="cd05195">
    <property type="entry name" value="enoyl_red"/>
    <property type="match status" value="1"/>
</dbReference>
<dbReference type="InterPro" id="IPR018201">
    <property type="entry name" value="Ketoacyl_synth_AS"/>
</dbReference>
<dbReference type="SUPFAM" id="SSF55048">
    <property type="entry name" value="Probable ACP-binding domain of malonyl-CoA ACP transacylase"/>
    <property type="match status" value="1"/>
</dbReference>
<dbReference type="SUPFAM" id="SSF50129">
    <property type="entry name" value="GroES-like"/>
    <property type="match status" value="1"/>
</dbReference>